<evidence type="ECO:0000256" key="2">
    <source>
        <dbReference type="SAM" id="Phobius"/>
    </source>
</evidence>
<dbReference type="EMBL" id="CAJZBQ010000014">
    <property type="protein sequence ID" value="CAG9315712.1"/>
    <property type="molecule type" value="Genomic_DNA"/>
</dbReference>
<evidence type="ECO:0000313" key="3">
    <source>
        <dbReference type="EMBL" id="CAG9315712.1"/>
    </source>
</evidence>
<evidence type="ECO:0000256" key="1">
    <source>
        <dbReference type="SAM" id="Coils"/>
    </source>
</evidence>
<keyword evidence="2" id="KW-0812">Transmembrane</keyword>
<proteinExistence type="predicted"/>
<feature type="coiled-coil region" evidence="1">
    <location>
        <begin position="136"/>
        <end position="163"/>
    </location>
</feature>
<keyword evidence="2" id="KW-1133">Transmembrane helix</keyword>
<gene>
    <name evidence="3" type="ORF">BSTOLATCC_MIC14462</name>
</gene>
<comment type="caution">
    <text evidence="3">The sequence shown here is derived from an EMBL/GenBank/DDBJ whole genome shotgun (WGS) entry which is preliminary data.</text>
</comment>
<protein>
    <submittedName>
        <fullName evidence="3">Uncharacterized protein</fullName>
    </submittedName>
</protein>
<evidence type="ECO:0000313" key="4">
    <source>
        <dbReference type="Proteomes" id="UP001162131"/>
    </source>
</evidence>
<feature type="transmembrane region" description="Helical" evidence="2">
    <location>
        <begin position="163"/>
        <end position="183"/>
    </location>
</feature>
<accession>A0AAU9IR63</accession>
<dbReference type="AlphaFoldDB" id="A0AAU9IR63"/>
<name>A0AAU9IR63_9CILI</name>
<reference evidence="3" key="1">
    <citation type="submission" date="2021-09" db="EMBL/GenBank/DDBJ databases">
        <authorList>
            <consortium name="AG Swart"/>
            <person name="Singh M."/>
            <person name="Singh A."/>
            <person name="Seah K."/>
            <person name="Emmerich C."/>
        </authorList>
    </citation>
    <scope>NUCLEOTIDE SEQUENCE</scope>
    <source>
        <strain evidence="3">ATCC30299</strain>
    </source>
</reference>
<keyword evidence="4" id="KW-1185">Reference proteome</keyword>
<keyword evidence="1" id="KW-0175">Coiled coil</keyword>
<feature type="transmembrane region" description="Helical" evidence="2">
    <location>
        <begin position="195"/>
        <end position="219"/>
    </location>
</feature>
<sequence length="226" mass="26441">MEIQQNLESFDPLEEEKDFISEQAFNDTEENSATSSIERISKVKILKDGKDFAENNPRFDDLLRIIDECERNNKINLDRLKIFTETIAFNEIPLWKLVVANEVSSKTLKNVIFDELKLYKERIKNDIYRHTLNSAFSKVVSQLKKLKLKIENMEARENRLSYNIWKAIKSNNLLCIAFLIFSSSSHTSQSFSKHLAYSVTYFLIAKMFGIIWALVFFGLRKHFASH</sequence>
<organism evidence="3 4">
    <name type="scientific">Blepharisma stoltei</name>
    <dbReference type="NCBI Taxonomy" id="1481888"/>
    <lineage>
        <taxon>Eukaryota</taxon>
        <taxon>Sar</taxon>
        <taxon>Alveolata</taxon>
        <taxon>Ciliophora</taxon>
        <taxon>Postciliodesmatophora</taxon>
        <taxon>Heterotrichea</taxon>
        <taxon>Heterotrichida</taxon>
        <taxon>Blepharismidae</taxon>
        <taxon>Blepharisma</taxon>
    </lineage>
</organism>
<keyword evidence="2" id="KW-0472">Membrane</keyword>
<dbReference type="Proteomes" id="UP001162131">
    <property type="component" value="Unassembled WGS sequence"/>
</dbReference>